<comment type="caution">
    <text evidence="2">The sequence shown here is derived from an EMBL/GenBank/DDBJ whole genome shotgun (WGS) entry which is preliminary data.</text>
</comment>
<organism evidence="2 3">
    <name type="scientific">Phenylobacterium ferrooxidans</name>
    <dbReference type="NCBI Taxonomy" id="2982689"/>
    <lineage>
        <taxon>Bacteria</taxon>
        <taxon>Pseudomonadati</taxon>
        <taxon>Pseudomonadota</taxon>
        <taxon>Alphaproteobacteria</taxon>
        <taxon>Caulobacterales</taxon>
        <taxon>Caulobacteraceae</taxon>
        <taxon>Phenylobacterium</taxon>
    </lineage>
</organism>
<evidence type="ECO:0000256" key="1">
    <source>
        <dbReference type="SAM" id="Phobius"/>
    </source>
</evidence>
<keyword evidence="1" id="KW-0812">Transmembrane</keyword>
<proteinExistence type="predicted"/>
<dbReference type="Proteomes" id="UP001598130">
    <property type="component" value="Unassembled WGS sequence"/>
</dbReference>
<feature type="transmembrane region" description="Helical" evidence="1">
    <location>
        <begin position="108"/>
        <end position="130"/>
    </location>
</feature>
<evidence type="ECO:0000313" key="2">
    <source>
        <dbReference type="EMBL" id="MFD3263191.1"/>
    </source>
</evidence>
<gene>
    <name evidence="2" type="ORF">OCL97_04325</name>
</gene>
<evidence type="ECO:0000313" key="3">
    <source>
        <dbReference type="Proteomes" id="UP001598130"/>
    </source>
</evidence>
<feature type="transmembrane region" description="Helical" evidence="1">
    <location>
        <begin position="34"/>
        <end position="63"/>
    </location>
</feature>
<name>A0ABW6CN84_9CAUL</name>
<dbReference type="EMBL" id="JAOTJD010000005">
    <property type="protein sequence ID" value="MFD3263191.1"/>
    <property type="molecule type" value="Genomic_DNA"/>
</dbReference>
<reference evidence="2 3" key="1">
    <citation type="submission" date="2022-09" db="EMBL/GenBank/DDBJ databases">
        <title>New species of Phenylobacterium.</title>
        <authorList>
            <person name="Mieszkin S."/>
        </authorList>
    </citation>
    <scope>NUCLEOTIDE SEQUENCE [LARGE SCALE GENOMIC DNA]</scope>
    <source>
        <strain evidence="2 3">HK31-G</strain>
    </source>
</reference>
<dbReference type="RefSeq" id="WP_377367932.1">
    <property type="nucleotide sequence ID" value="NZ_JAOTJD010000005.1"/>
</dbReference>
<keyword evidence="1" id="KW-0472">Membrane</keyword>
<protein>
    <submittedName>
        <fullName evidence="2">Uncharacterized protein</fullName>
    </submittedName>
</protein>
<keyword evidence="3" id="KW-1185">Reference proteome</keyword>
<keyword evidence="1" id="KW-1133">Transmembrane helix</keyword>
<sequence>MIPTLLLIPAYALADRFTGGGWPALDAKLPGRSLAWAAAACIALGYLVGGWPLAAMGLAWGAYRSLPWSIGGTITPRGAQIPAAFARHALPALVPAALWVNQVRGGDWRLLTFACLAYALAATVLAVAYAREVDDLIATGRPDNGDYNANVELIRGAAYGAALAGWSLI</sequence>
<accession>A0ABW6CN84</accession>